<keyword evidence="2" id="KW-1185">Reference proteome</keyword>
<organism evidence="1 2">
    <name type="scientific">Melghirimyces thermohalophilus</name>
    <dbReference type="NCBI Taxonomy" id="1236220"/>
    <lineage>
        <taxon>Bacteria</taxon>
        <taxon>Bacillati</taxon>
        <taxon>Bacillota</taxon>
        <taxon>Bacilli</taxon>
        <taxon>Bacillales</taxon>
        <taxon>Thermoactinomycetaceae</taxon>
        <taxon>Melghirimyces</taxon>
    </lineage>
</organism>
<accession>A0A1G6PUI9</accession>
<dbReference type="SUPFAM" id="SSF158430">
    <property type="entry name" value="Bacillus cereus metalloprotein-like"/>
    <property type="match status" value="1"/>
</dbReference>
<dbReference type="RefSeq" id="WP_091571851.1">
    <property type="nucleotide sequence ID" value="NZ_FMZA01000018.1"/>
</dbReference>
<dbReference type="InterPro" id="IPR021328">
    <property type="entry name" value="CotB-like"/>
</dbReference>
<dbReference type="STRING" id="1236220.SAMN04488112_11830"/>
<proteinExistence type="predicted"/>
<gene>
    <name evidence="1" type="ORF">SAMN04488112_11830</name>
</gene>
<dbReference type="EMBL" id="FMZA01000018">
    <property type="protein sequence ID" value="SDC83334.1"/>
    <property type="molecule type" value="Genomic_DNA"/>
</dbReference>
<evidence type="ECO:0008006" key="3">
    <source>
        <dbReference type="Google" id="ProtNLM"/>
    </source>
</evidence>
<evidence type="ECO:0000313" key="1">
    <source>
        <dbReference type="EMBL" id="SDC83334.1"/>
    </source>
</evidence>
<dbReference type="OrthoDB" id="2734401at2"/>
<reference evidence="1 2" key="1">
    <citation type="submission" date="2016-10" db="EMBL/GenBank/DDBJ databases">
        <authorList>
            <person name="de Groot N.N."/>
        </authorList>
    </citation>
    <scope>NUCLEOTIDE SEQUENCE [LARGE SCALE GENOMIC DNA]</scope>
    <source>
        <strain evidence="1 2">DSM 45514</strain>
    </source>
</reference>
<protein>
    <recommendedName>
        <fullName evidence="3">DUF2935 domain-containing protein</fullName>
    </recommendedName>
</protein>
<dbReference type="Gene3D" id="1.20.1260.120">
    <property type="entry name" value="Protein of unknown function DUF2935"/>
    <property type="match status" value="1"/>
</dbReference>
<dbReference type="Proteomes" id="UP000199387">
    <property type="component" value="Unassembled WGS sequence"/>
</dbReference>
<dbReference type="Pfam" id="PF11155">
    <property type="entry name" value="DUF2935"/>
    <property type="match status" value="1"/>
</dbReference>
<sequence length="147" mass="17301">MLYAYGAWMPIRILDEAEFWKQQESEHTVVIRELSDDLEREYVESLKQWEQQFVDFEIRVTRYIETALKYGSALPKALYNEILQLTRSAVEQSEQFLRFLEEMEKNSRAISGNQTAVVVVRHIRRESEYFIGVVQGILYPSGHPAHS</sequence>
<name>A0A1G6PUI9_9BACL</name>
<dbReference type="AlphaFoldDB" id="A0A1G6PUI9"/>
<evidence type="ECO:0000313" key="2">
    <source>
        <dbReference type="Proteomes" id="UP000199387"/>
    </source>
</evidence>